<feature type="non-terminal residue" evidence="1">
    <location>
        <position position="1"/>
    </location>
</feature>
<accession>A0ABN7V3I4</accession>
<dbReference type="EMBL" id="CAJVQB010009042">
    <property type="protein sequence ID" value="CAG8726017.1"/>
    <property type="molecule type" value="Genomic_DNA"/>
</dbReference>
<proteinExistence type="predicted"/>
<evidence type="ECO:0000313" key="2">
    <source>
        <dbReference type="Proteomes" id="UP000789901"/>
    </source>
</evidence>
<dbReference type="Proteomes" id="UP000789901">
    <property type="component" value="Unassembled WGS sequence"/>
</dbReference>
<name>A0ABN7V3I4_GIGMA</name>
<organism evidence="1 2">
    <name type="scientific">Gigaspora margarita</name>
    <dbReference type="NCBI Taxonomy" id="4874"/>
    <lineage>
        <taxon>Eukaryota</taxon>
        <taxon>Fungi</taxon>
        <taxon>Fungi incertae sedis</taxon>
        <taxon>Mucoromycota</taxon>
        <taxon>Glomeromycotina</taxon>
        <taxon>Glomeromycetes</taxon>
        <taxon>Diversisporales</taxon>
        <taxon>Gigasporaceae</taxon>
        <taxon>Gigaspora</taxon>
    </lineage>
</organism>
<evidence type="ECO:0000313" key="1">
    <source>
        <dbReference type="EMBL" id="CAG8726017.1"/>
    </source>
</evidence>
<protein>
    <submittedName>
        <fullName evidence="1">37930_t:CDS:1</fullName>
    </submittedName>
</protein>
<keyword evidence="2" id="KW-1185">Reference proteome</keyword>
<sequence length="188" mass="22542">SALSLLVAELEKIQSSFFDLASNYWNIVFYLFADWKFLSICQGHKAANSKNYCLWYLVKKTQNRILKINNIHQDNWMIFKNIENLVINYTKSSSYINKLLFLIIPIQNWVVNHLYFMLRITDKLWTLVIGELKNTKRYNDKIYQTISREMLRFNVKFLFEKIIKLGIILTLWDIKNLEISRKEFAIKA</sequence>
<reference evidence="1 2" key="1">
    <citation type="submission" date="2021-06" db="EMBL/GenBank/DDBJ databases">
        <authorList>
            <person name="Kallberg Y."/>
            <person name="Tangrot J."/>
            <person name="Rosling A."/>
        </authorList>
    </citation>
    <scope>NUCLEOTIDE SEQUENCE [LARGE SCALE GENOMIC DNA]</scope>
    <source>
        <strain evidence="1 2">120-4 pot B 10/14</strain>
    </source>
</reference>
<comment type="caution">
    <text evidence="1">The sequence shown here is derived from an EMBL/GenBank/DDBJ whole genome shotgun (WGS) entry which is preliminary data.</text>
</comment>
<gene>
    <name evidence="1" type="ORF">GMARGA_LOCUS13941</name>
</gene>